<proteinExistence type="predicted"/>
<dbReference type="EMBL" id="CP036501">
    <property type="protein sequence ID" value="UZP75273.1"/>
    <property type="molecule type" value="Genomic_DNA"/>
</dbReference>
<protein>
    <submittedName>
        <fullName evidence="1">DUF2164 domain-containing protein</fullName>
    </submittedName>
</protein>
<evidence type="ECO:0000313" key="1">
    <source>
        <dbReference type="EMBL" id="UZP75273.1"/>
    </source>
</evidence>
<organism evidence="1 2">
    <name type="scientific">Candidatus Paraluminiphilus aquimaris</name>
    <dbReference type="NCBI Taxonomy" id="2518994"/>
    <lineage>
        <taxon>Bacteria</taxon>
        <taxon>Pseudomonadati</taxon>
        <taxon>Pseudomonadota</taxon>
        <taxon>Gammaproteobacteria</taxon>
        <taxon>Cellvibrionales</taxon>
        <taxon>Halieaceae</taxon>
        <taxon>Candidatus Paraluminiphilus</taxon>
    </lineage>
</organism>
<dbReference type="RefSeq" id="WP_279241757.1">
    <property type="nucleotide sequence ID" value="NZ_CP036501.1"/>
</dbReference>
<dbReference type="Proteomes" id="UP001317963">
    <property type="component" value="Chromosome"/>
</dbReference>
<name>A0ABY6QAN1_9GAMM</name>
<sequence>MSVVEFSKEEKALITQKLQRYVATELGFEMGSFDAEFLLDFVSKELGCYFYNRGLYDAQTVVNARFEEMAEAIVALEKFEPSD</sequence>
<dbReference type="Pfam" id="PF09932">
    <property type="entry name" value="DUF2164"/>
    <property type="match status" value="1"/>
</dbReference>
<gene>
    <name evidence="1" type="ORF">E0F26_11250</name>
</gene>
<evidence type="ECO:0000313" key="2">
    <source>
        <dbReference type="Proteomes" id="UP001317963"/>
    </source>
</evidence>
<dbReference type="InterPro" id="IPR018680">
    <property type="entry name" value="DUF2164"/>
</dbReference>
<keyword evidence="2" id="KW-1185">Reference proteome</keyword>
<reference evidence="1 2" key="1">
    <citation type="submission" date="2019-02" db="EMBL/GenBank/DDBJ databases">
        <title>Halieaceae_genomes.</title>
        <authorList>
            <person name="Li S.-H."/>
        </authorList>
    </citation>
    <scope>NUCLEOTIDE SEQUENCE [LARGE SCALE GENOMIC DNA]</scope>
    <source>
        <strain evidence="1 2">JH123</strain>
    </source>
</reference>
<accession>A0ABY6QAN1</accession>